<dbReference type="GO" id="GO:0000247">
    <property type="term" value="F:C-8 sterol isomerase activity"/>
    <property type="evidence" value="ECO:0007669"/>
    <property type="project" value="TreeGrafter"/>
</dbReference>
<dbReference type="GO" id="GO:0004769">
    <property type="term" value="F:steroid Delta-isomerase activity"/>
    <property type="evidence" value="ECO:0007669"/>
    <property type="project" value="TreeGrafter"/>
</dbReference>
<evidence type="ECO:0000256" key="7">
    <source>
        <dbReference type="ARBA" id="ARBA00023011"/>
    </source>
</evidence>
<feature type="transmembrane region" description="Helical" evidence="14">
    <location>
        <begin position="128"/>
        <end position="149"/>
    </location>
</feature>
<evidence type="ECO:0000256" key="5">
    <source>
        <dbReference type="ARBA" id="ARBA00022955"/>
    </source>
</evidence>
<evidence type="ECO:0000256" key="3">
    <source>
        <dbReference type="ARBA" id="ARBA00022516"/>
    </source>
</evidence>
<dbReference type="GO" id="GO:0006695">
    <property type="term" value="P:cholesterol biosynthetic process"/>
    <property type="evidence" value="ECO:0007669"/>
    <property type="project" value="TreeGrafter"/>
</dbReference>
<feature type="transmembrane region" description="Helical" evidence="14">
    <location>
        <begin position="32"/>
        <end position="54"/>
    </location>
</feature>
<dbReference type="GO" id="GO:0047750">
    <property type="term" value="F:cholestenol delta-isomerase activity"/>
    <property type="evidence" value="ECO:0007669"/>
    <property type="project" value="InterPro"/>
</dbReference>
<keyword evidence="17" id="KW-1185">Reference proteome</keyword>
<keyword evidence="6 13" id="KW-1133">Transmembrane helix</keyword>
<comment type="subcellular location">
    <subcellularLocation>
        <location evidence="1">Membrane</location>
        <topology evidence="1">Multi-pass membrane protein</topology>
    </subcellularLocation>
</comment>
<feature type="domain" description="EXPERA" evidence="15">
    <location>
        <begin position="30"/>
        <end position="153"/>
    </location>
</feature>
<keyword evidence="8" id="KW-0443">Lipid metabolism</keyword>
<proteinExistence type="inferred from homology"/>
<evidence type="ECO:0000256" key="9">
    <source>
        <dbReference type="ARBA" id="ARBA00023136"/>
    </source>
</evidence>
<keyword evidence="7" id="KW-0756">Sterol biosynthesis</keyword>
<evidence type="ECO:0000256" key="2">
    <source>
        <dbReference type="ARBA" id="ARBA00008337"/>
    </source>
</evidence>
<dbReference type="Ensembl" id="ENSSGRT00000007493.1">
    <property type="protein sequence ID" value="ENSSGRP00000006871.1"/>
    <property type="gene ID" value="ENSSGRG00000004693.1"/>
</dbReference>
<sequence length="153" mass="17322">MLKEEETINHPYWPRNLSIPNYVANDRSMSEILIFLFSVSGILLLLCAGSLCVASSMGSLRDGSLYTTPSFPKTSFLSQLWKEYSKGDSRYAIADHFTVSMETVTACLWGPFSIWIVVAFLYNHSYRFVLQLIVSLGKICVFDALYSICNYKS</sequence>
<dbReference type="GO" id="GO:0016020">
    <property type="term" value="C:membrane"/>
    <property type="evidence" value="ECO:0007669"/>
    <property type="project" value="UniProtKB-SubCell"/>
</dbReference>
<dbReference type="Proteomes" id="UP000472262">
    <property type="component" value="Unassembled WGS sequence"/>
</dbReference>
<reference evidence="16" key="2">
    <citation type="submission" date="2025-09" db="UniProtKB">
        <authorList>
            <consortium name="Ensembl"/>
        </authorList>
    </citation>
    <scope>IDENTIFICATION</scope>
</reference>
<keyword evidence="9 13" id="KW-0472">Membrane</keyword>
<dbReference type="PANTHER" id="PTHR14207:SF0">
    <property type="entry name" value="3-BETA-HYDROXYSTEROID-DELTA(8),DELTA(7)-ISOMERASE"/>
    <property type="match status" value="1"/>
</dbReference>
<evidence type="ECO:0000256" key="6">
    <source>
        <dbReference type="ARBA" id="ARBA00022989"/>
    </source>
</evidence>
<dbReference type="Pfam" id="PF05241">
    <property type="entry name" value="EBP"/>
    <property type="match status" value="1"/>
</dbReference>
<dbReference type="PROSITE" id="PS51751">
    <property type="entry name" value="EXPERA"/>
    <property type="match status" value="1"/>
</dbReference>
<evidence type="ECO:0000256" key="11">
    <source>
        <dbReference type="ARBA" id="ARBA00023221"/>
    </source>
</evidence>
<evidence type="ECO:0000256" key="8">
    <source>
        <dbReference type="ARBA" id="ARBA00023098"/>
    </source>
</evidence>
<feature type="transmembrane region" description="Helical" evidence="14">
    <location>
        <begin position="103"/>
        <end position="122"/>
    </location>
</feature>
<evidence type="ECO:0000256" key="13">
    <source>
        <dbReference type="PROSITE-ProRule" id="PRU01087"/>
    </source>
</evidence>
<name>A0A672KAS2_SINGR</name>
<keyword evidence="11" id="KW-0753">Steroid metabolism</keyword>
<organism evidence="16 17">
    <name type="scientific">Sinocyclocheilus grahami</name>
    <name type="common">Dianchi golden-line fish</name>
    <name type="synonym">Barbus grahami</name>
    <dbReference type="NCBI Taxonomy" id="75366"/>
    <lineage>
        <taxon>Eukaryota</taxon>
        <taxon>Metazoa</taxon>
        <taxon>Chordata</taxon>
        <taxon>Craniata</taxon>
        <taxon>Vertebrata</taxon>
        <taxon>Euteleostomi</taxon>
        <taxon>Actinopterygii</taxon>
        <taxon>Neopterygii</taxon>
        <taxon>Teleostei</taxon>
        <taxon>Ostariophysi</taxon>
        <taxon>Cypriniformes</taxon>
        <taxon>Cyprinidae</taxon>
        <taxon>Cyprininae</taxon>
        <taxon>Sinocyclocheilus</taxon>
    </lineage>
</organism>
<dbReference type="InParanoid" id="A0A672KAS2"/>
<dbReference type="AlphaFoldDB" id="A0A672KAS2"/>
<dbReference type="PANTHER" id="PTHR14207">
    <property type="entry name" value="STEROL ISOMERASE"/>
    <property type="match status" value="1"/>
</dbReference>
<protein>
    <submittedName>
        <fullName evidence="16">EBP cholestenol delta-isomerase</fullName>
    </submittedName>
</protein>
<keyword evidence="10" id="KW-1207">Sterol metabolism</keyword>
<comment type="similarity">
    <text evidence="2">Belongs to the EBP family.</text>
</comment>
<reference evidence="16" key="1">
    <citation type="submission" date="2025-08" db="UniProtKB">
        <authorList>
            <consortium name="Ensembl"/>
        </authorList>
    </citation>
    <scope>IDENTIFICATION</scope>
</reference>
<evidence type="ECO:0000259" key="15">
    <source>
        <dbReference type="PROSITE" id="PS51751"/>
    </source>
</evidence>
<keyword evidence="3" id="KW-0444">Lipid biosynthesis</keyword>
<evidence type="ECO:0000256" key="12">
    <source>
        <dbReference type="ARBA" id="ARBA00023235"/>
    </source>
</evidence>
<evidence type="ECO:0000313" key="17">
    <source>
        <dbReference type="Proteomes" id="UP000472262"/>
    </source>
</evidence>
<keyword evidence="5" id="KW-0752">Steroid biosynthesis</keyword>
<evidence type="ECO:0000256" key="4">
    <source>
        <dbReference type="ARBA" id="ARBA00022692"/>
    </source>
</evidence>
<evidence type="ECO:0000256" key="10">
    <source>
        <dbReference type="ARBA" id="ARBA00023166"/>
    </source>
</evidence>
<keyword evidence="12" id="KW-0413">Isomerase</keyword>
<evidence type="ECO:0000256" key="1">
    <source>
        <dbReference type="ARBA" id="ARBA00004141"/>
    </source>
</evidence>
<evidence type="ECO:0000256" key="14">
    <source>
        <dbReference type="SAM" id="Phobius"/>
    </source>
</evidence>
<accession>A0A672KAS2</accession>
<dbReference type="InterPro" id="IPR033118">
    <property type="entry name" value="EXPERA"/>
</dbReference>
<keyword evidence="4 13" id="KW-0812">Transmembrane</keyword>
<dbReference type="GO" id="GO:0005783">
    <property type="term" value="C:endoplasmic reticulum"/>
    <property type="evidence" value="ECO:0007669"/>
    <property type="project" value="TreeGrafter"/>
</dbReference>
<dbReference type="InterPro" id="IPR007905">
    <property type="entry name" value="EBP"/>
</dbReference>
<evidence type="ECO:0000313" key="16">
    <source>
        <dbReference type="Ensembl" id="ENSSGRP00000006871.1"/>
    </source>
</evidence>